<accession>A0A2U2DQN1</accession>
<dbReference type="AlphaFoldDB" id="A0A2U2DQN1"/>
<evidence type="ECO:0008006" key="6">
    <source>
        <dbReference type="Google" id="ProtNLM"/>
    </source>
</evidence>
<feature type="transmembrane region" description="Helical" evidence="1">
    <location>
        <begin position="12"/>
        <end position="32"/>
    </location>
</feature>
<feature type="domain" description="Inner membrane protein YqiJ N-terminal" evidence="3">
    <location>
        <begin position="10"/>
        <end position="122"/>
    </location>
</feature>
<evidence type="ECO:0000259" key="3">
    <source>
        <dbReference type="Pfam" id="PF21001"/>
    </source>
</evidence>
<keyword evidence="1" id="KW-0812">Transmembrane</keyword>
<gene>
    <name evidence="4" type="ORF">DEM27_13125</name>
</gene>
<reference evidence="4 5" key="1">
    <citation type="submission" date="2018-05" db="EMBL/GenBank/DDBJ databases">
        <title>The draft genome of strain NS-104.</title>
        <authorList>
            <person name="Hang P."/>
            <person name="Jiang J."/>
        </authorList>
    </citation>
    <scope>NUCLEOTIDE SEQUENCE [LARGE SCALE GENOMIC DNA]</scope>
    <source>
        <strain evidence="4 5">NS-104</strain>
    </source>
</reference>
<sequence length="222" mass="22863">MENVVQPGTAPFWIALLTVAGLGIVELVSVLLGGSASGLIDDGLGHHGHHVPDHSEAGLLGGWMSWLNAGGVPILVLAVILLSAFAAAGFAIQAMWSNVTGGPMPLYAAMTGAVAVAIPVTRWTSNGISKIIPRDETNAVEQADFIGLVGIVTLGPLDQGNPGTVRVKDRFDNIHILRTRAAPGHVIATGEQVLIVDGEAGLFQAIPAPPELGHSHTENHGG</sequence>
<name>A0A2U2DQN1_9HYPH</name>
<keyword evidence="1" id="KW-1133">Transmembrane helix</keyword>
<evidence type="ECO:0000256" key="1">
    <source>
        <dbReference type="SAM" id="Phobius"/>
    </source>
</evidence>
<keyword evidence="1" id="KW-0472">Membrane</keyword>
<dbReference type="Pfam" id="PF21001">
    <property type="entry name" value="YqiJ_N"/>
    <property type="match status" value="1"/>
</dbReference>
<evidence type="ECO:0000259" key="2">
    <source>
        <dbReference type="Pfam" id="PF07290"/>
    </source>
</evidence>
<feature type="transmembrane region" description="Helical" evidence="1">
    <location>
        <begin position="104"/>
        <end position="124"/>
    </location>
</feature>
<feature type="transmembrane region" description="Helical" evidence="1">
    <location>
        <begin position="72"/>
        <end position="92"/>
    </location>
</feature>
<evidence type="ECO:0000313" key="4">
    <source>
        <dbReference type="EMBL" id="PWE55625.1"/>
    </source>
</evidence>
<dbReference type="OrthoDB" id="5421421at2"/>
<evidence type="ECO:0000313" key="5">
    <source>
        <dbReference type="Proteomes" id="UP000245252"/>
    </source>
</evidence>
<protein>
    <recommendedName>
        <fullName evidence="6">DUF1449 domain-containing protein</fullName>
    </recommendedName>
</protein>
<dbReference type="RefSeq" id="WP_109458702.1">
    <property type="nucleotide sequence ID" value="NZ_QFBC01000005.1"/>
</dbReference>
<dbReference type="Pfam" id="PF07290">
    <property type="entry name" value="YqiJ_OB"/>
    <property type="match status" value="1"/>
</dbReference>
<proteinExistence type="predicted"/>
<dbReference type="InterPro" id="IPR010840">
    <property type="entry name" value="YqiJ_OB"/>
</dbReference>
<comment type="caution">
    <text evidence="4">The sequence shown here is derived from an EMBL/GenBank/DDBJ whole genome shotgun (WGS) entry which is preliminary data.</text>
</comment>
<keyword evidence="5" id="KW-1185">Reference proteome</keyword>
<organism evidence="4 5">
    <name type="scientific">Metarhizobium album</name>
    <dbReference type="NCBI Taxonomy" id="2182425"/>
    <lineage>
        <taxon>Bacteria</taxon>
        <taxon>Pseudomonadati</taxon>
        <taxon>Pseudomonadota</taxon>
        <taxon>Alphaproteobacteria</taxon>
        <taxon>Hyphomicrobiales</taxon>
        <taxon>Rhizobiaceae</taxon>
        <taxon>Metarhizobium</taxon>
    </lineage>
</organism>
<dbReference type="InterPro" id="IPR048376">
    <property type="entry name" value="YqiJ_N"/>
</dbReference>
<dbReference type="EMBL" id="QFBC01000005">
    <property type="protein sequence ID" value="PWE55625.1"/>
    <property type="molecule type" value="Genomic_DNA"/>
</dbReference>
<dbReference type="Proteomes" id="UP000245252">
    <property type="component" value="Unassembled WGS sequence"/>
</dbReference>
<feature type="domain" description="Inner membrane protein YqiJ OB-fold" evidence="2">
    <location>
        <begin position="145"/>
        <end position="206"/>
    </location>
</feature>